<dbReference type="EMBL" id="JAHWGI010001358">
    <property type="protein sequence ID" value="KAK3928925.1"/>
    <property type="molecule type" value="Genomic_DNA"/>
</dbReference>
<keyword evidence="6" id="KW-0378">Hydrolase</keyword>
<dbReference type="GO" id="GO:0016787">
    <property type="term" value="F:hydrolase activity"/>
    <property type="evidence" value="ECO:0007669"/>
    <property type="project" value="UniProtKB-KW"/>
</dbReference>
<dbReference type="GO" id="GO:0000723">
    <property type="term" value="P:telomere maintenance"/>
    <property type="evidence" value="ECO:0007669"/>
    <property type="project" value="InterPro"/>
</dbReference>
<keyword evidence="6" id="KW-0227">DNA damage</keyword>
<dbReference type="GO" id="GO:0043139">
    <property type="term" value="F:5'-3' DNA helicase activity"/>
    <property type="evidence" value="ECO:0007669"/>
    <property type="project" value="UniProtKB-EC"/>
</dbReference>
<dbReference type="InterPro" id="IPR010285">
    <property type="entry name" value="DNA_helicase_pif1-like_DEAD"/>
</dbReference>
<keyword evidence="2 5" id="KW-0863">Zinc-finger</keyword>
<dbReference type="GO" id="GO:0003677">
    <property type="term" value="F:DNA binding"/>
    <property type="evidence" value="ECO:0007669"/>
    <property type="project" value="UniProtKB-UniRule"/>
</dbReference>
<dbReference type="Pfam" id="PF05485">
    <property type="entry name" value="THAP"/>
    <property type="match status" value="2"/>
</dbReference>
<comment type="similarity">
    <text evidence="6">Belongs to the helicase family.</text>
</comment>
<evidence type="ECO:0000313" key="9">
    <source>
        <dbReference type="EMBL" id="KAK3928925.1"/>
    </source>
</evidence>
<keyword evidence="4 5" id="KW-0238">DNA-binding</keyword>
<dbReference type="Gene3D" id="3.40.50.300">
    <property type="entry name" value="P-loop containing nucleotide triphosphate hydrolases"/>
    <property type="match status" value="1"/>
</dbReference>
<evidence type="ECO:0000256" key="7">
    <source>
        <dbReference type="SAM" id="MobiDB-lite"/>
    </source>
</evidence>
<dbReference type="Proteomes" id="UP001219518">
    <property type="component" value="Unassembled WGS sequence"/>
</dbReference>
<evidence type="ECO:0000313" key="10">
    <source>
        <dbReference type="Proteomes" id="UP001219518"/>
    </source>
</evidence>
<evidence type="ECO:0000256" key="1">
    <source>
        <dbReference type="ARBA" id="ARBA00022723"/>
    </source>
</evidence>
<keyword evidence="6" id="KW-0233">DNA recombination</keyword>
<dbReference type="Pfam" id="PF05970">
    <property type="entry name" value="PIF1"/>
    <property type="match status" value="1"/>
</dbReference>
<evidence type="ECO:0000256" key="5">
    <source>
        <dbReference type="PROSITE-ProRule" id="PRU00309"/>
    </source>
</evidence>
<evidence type="ECO:0000259" key="8">
    <source>
        <dbReference type="PROSITE" id="PS50950"/>
    </source>
</evidence>
<dbReference type="Pfam" id="PF20209">
    <property type="entry name" value="DUF6570"/>
    <property type="match status" value="1"/>
</dbReference>
<comment type="cofactor">
    <cofactor evidence="6">
        <name>Mg(2+)</name>
        <dbReference type="ChEBI" id="CHEBI:18420"/>
    </cofactor>
</comment>
<dbReference type="SUPFAM" id="SSF52540">
    <property type="entry name" value="P-loop containing nucleoside triphosphate hydrolases"/>
    <property type="match status" value="1"/>
</dbReference>
<dbReference type="InterPro" id="IPR006612">
    <property type="entry name" value="THAP_Znf"/>
</dbReference>
<name>A0AAE1LRD7_9NEOP</name>
<comment type="caution">
    <text evidence="9">The sequence shown here is derived from an EMBL/GenBank/DDBJ whole genome shotgun (WGS) entry which is preliminary data.</text>
</comment>
<feature type="non-terminal residue" evidence="9">
    <location>
        <position position="1425"/>
    </location>
</feature>
<dbReference type="GO" id="GO:0006310">
    <property type="term" value="P:DNA recombination"/>
    <property type="evidence" value="ECO:0007669"/>
    <property type="project" value="UniProtKB-KW"/>
</dbReference>
<proteinExistence type="inferred from homology"/>
<dbReference type="InterPro" id="IPR046700">
    <property type="entry name" value="DUF6570"/>
</dbReference>
<dbReference type="SMART" id="SM00980">
    <property type="entry name" value="THAP"/>
    <property type="match status" value="2"/>
</dbReference>
<gene>
    <name evidence="9" type="ORF">KUF71_002838</name>
</gene>
<evidence type="ECO:0000256" key="2">
    <source>
        <dbReference type="ARBA" id="ARBA00022771"/>
    </source>
</evidence>
<dbReference type="PANTHER" id="PTHR47642:SF5">
    <property type="entry name" value="ATP-DEPENDENT DNA HELICASE"/>
    <property type="match status" value="1"/>
</dbReference>
<keyword evidence="3" id="KW-0862">Zinc</keyword>
<evidence type="ECO:0000256" key="3">
    <source>
        <dbReference type="ARBA" id="ARBA00022833"/>
    </source>
</evidence>
<reference evidence="9" key="2">
    <citation type="journal article" date="2023" name="BMC Genomics">
        <title>Pest status, molecular evolution, and epigenetic factors derived from the genome assembly of Frankliniella fusca, a thysanopteran phytovirus vector.</title>
        <authorList>
            <person name="Catto M.A."/>
            <person name="Labadie P.E."/>
            <person name="Jacobson A.L."/>
            <person name="Kennedy G.G."/>
            <person name="Srinivasan R."/>
            <person name="Hunt B.G."/>
        </authorList>
    </citation>
    <scope>NUCLEOTIDE SEQUENCE</scope>
    <source>
        <strain evidence="9">PL_HMW_Pooled</strain>
    </source>
</reference>
<feature type="domain" description="THAP-type" evidence="8">
    <location>
        <begin position="212"/>
        <end position="303"/>
    </location>
</feature>
<dbReference type="EC" id="5.6.2.3" evidence="6"/>
<organism evidence="9 10">
    <name type="scientific">Frankliniella fusca</name>
    <dbReference type="NCBI Taxonomy" id="407009"/>
    <lineage>
        <taxon>Eukaryota</taxon>
        <taxon>Metazoa</taxon>
        <taxon>Ecdysozoa</taxon>
        <taxon>Arthropoda</taxon>
        <taxon>Hexapoda</taxon>
        <taxon>Insecta</taxon>
        <taxon>Pterygota</taxon>
        <taxon>Neoptera</taxon>
        <taxon>Paraneoptera</taxon>
        <taxon>Thysanoptera</taxon>
        <taxon>Terebrantia</taxon>
        <taxon>Thripoidea</taxon>
        <taxon>Thripidae</taxon>
        <taxon>Frankliniella</taxon>
    </lineage>
</organism>
<evidence type="ECO:0000256" key="6">
    <source>
        <dbReference type="RuleBase" id="RU363044"/>
    </source>
</evidence>
<feature type="region of interest" description="Disordered" evidence="7">
    <location>
        <begin position="1343"/>
        <end position="1369"/>
    </location>
</feature>
<keyword evidence="6" id="KW-0234">DNA repair</keyword>
<comment type="catalytic activity">
    <reaction evidence="6">
        <text>ATP + H2O = ADP + phosphate + H(+)</text>
        <dbReference type="Rhea" id="RHEA:13065"/>
        <dbReference type="ChEBI" id="CHEBI:15377"/>
        <dbReference type="ChEBI" id="CHEBI:15378"/>
        <dbReference type="ChEBI" id="CHEBI:30616"/>
        <dbReference type="ChEBI" id="CHEBI:43474"/>
        <dbReference type="ChEBI" id="CHEBI:456216"/>
        <dbReference type="EC" id="5.6.2.3"/>
    </reaction>
</comment>
<dbReference type="GO" id="GO:0005524">
    <property type="term" value="F:ATP binding"/>
    <property type="evidence" value="ECO:0007669"/>
    <property type="project" value="UniProtKB-KW"/>
</dbReference>
<keyword evidence="6 9" id="KW-0347">Helicase</keyword>
<sequence length="1425" mass="160414">MPYSSLEVKYVCSGHFSDESYSNKKACRLKETAVPTENLVGVFSEEAVLNCVMGMEIGSIVNTSAVTVLDKASEVLLGFQLRHNSSTYWSKDLRCLEWIGNSGNEELWTMPYSSLEVKYVCSGHFSDESYSNKKACRLKKTAVPTENLVGVFSEEAVLNCVMGMEIGSIVNTSAVTVLDKASEVLLGFQLRHNSSTLSNHENIGSNCLNVNSRRSCCFVGCDTVGPSTFHKFPKVYSNGRINFVNLKRCGAWVEASGNESLLDISSSQLCKKYVCSSHFDDGAFIDGNRMCKRLRVDAIPSKHIVKKLSSDIMKKFPVWDMSVIDKDRTRTVSDLIDENIVQDGRSTRSVSFNYDSFQKKFEDHMRFGYHVISAKKDFCIVAGDRKSAFIGLKSFTVLGLSYVEEQLIARFHPVVSLYKIKGHQMGYSGNSINFPPKVEHFAKVLPHKLSDLANIITVRTRSVICPKEFHVRGAKVLEALKWLQKNNKYYHDIVISAENVAMLPDSDNVYEEIKNLQNSFINGNEDDDHVGSFEFPDDLKMLWKNLLWNLMYHLSVSLLKMIQFKMCDADLRCSRDILINPSTFFKHMLRYGDERFAKHPKYRFFALNSMMRWTAISDGNITIISTTHPDLNCPPGVLHPCRKFMSEAVNIRTDLAEFVRKNKKTCETECRFKFPFEMRECTKLEKNACGMYELLTARNDEHLNKFNEYPRQTGANMDISPCLSKEALISYLTKYVTKCETKSKQLDEITKIVFHRTPEDKAAKEAVRKLYVQTCCERDYSAQEVCHLVMGLKLVSAGGREFVSVQTNTVDKWTYVSKRSGKTQSIFFHKYRNRSIELHYMCLWEVAQKYNLPSGKLRSKNAVVMVYPKIRKGNDAASEEAWFRHHNEKKLEEKGTWEELYVKHKDQISKFNTVLSIGDIQCDYDYEETLDEGQTICVFEQYMSVSSMRPDQSCLEETDLGDREIDLLYDWNGNCILQDRSVSNVRSLANYVSDSKAAAQADGNQLVVMPNVTFTAEQSQILKAVQKQINFIKDGGSSTTNFNFCKRLLVQGKAGTGKSLVIHAMQAMIKNALGEDSVMLVAPTGVAALNIGGATLHSKLHENQQRFDVLRGSSAKKFSNEMEKVNFLIVDVYSMIGLTVLGMMERRCREGKGSEEMFGGIFVNLFGDIKQLNPVLDTALYEPPKSNQELSLHGKEAFNSFDGTVIPTTVMRQRDPQFKMLLDRIGCGQVTVEDYEYLKTRFRSTVQKVSPGEIDLFKDSLRLFPQKDSVALTNKDILSKVRNSSTNEPVTIARVNGKHNSVQAAVADSDHADGLESFIYLGKGAKVMLKKKLWTDMGLVNGAIGEGSGRRPDRTPPAGQAGTPPAERSCQCSKAELATTFGGRAGLLVEEGKSYPDDSPTIILCKFPQYKGPTMSMNGVTGIVP</sequence>
<protein>
    <recommendedName>
        <fullName evidence="6">ATP-dependent DNA helicase</fullName>
        <ecNumber evidence="6">5.6.2.3</ecNumber>
    </recommendedName>
</protein>
<keyword evidence="6" id="KW-0547">Nucleotide-binding</keyword>
<dbReference type="GO" id="GO:0008270">
    <property type="term" value="F:zinc ion binding"/>
    <property type="evidence" value="ECO:0007669"/>
    <property type="project" value="UniProtKB-KW"/>
</dbReference>
<keyword evidence="6" id="KW-0067">ATP-binding</keyword>
<reference evidence="9" key="1">
    <citation type="submission" date="2021-07" db="EMBL/GenBank/DDBJ databases">
        <authorList>
            <person name="Catto M.A."/>
            <person name="Jacobson A."/>
            <person name="Kennedy G."/>
            <person name="Labadie P."/>
            <person name="Hunt B.G."/>
            <person name="Srinivasan R."/>
        </authorList>
    </citation>
    <scope>NUCLEOTIDE SEQUENCE</scope>
    <source>
        <strain evidence="9">PL_HMW_Pooled</strain>
        <tissue evidence="9">Head</tissue>
    </source>
</reference>
<keyword evidence="1" id="KW-0479">Metal-binding</keyword>
<dbReference type="GO" id="GO:0006281">
    <property type="term" value="P:DNA repair"/>
    <property type="evidence" value="ECO:0007669"/>
    <property type="project" value="UniProtKB-KW"/>
</dbReference>
<accession>A0AAE1LRD7</accession>
<dbReference type="PROSITE" id="PS50950">
    <property type="entry name" value="ZF_THAP"/>
    <property type="match status" value="1"/>
</dbReference>
<dbReference type="InterPro" id="IPR027417">
    <property type="entry name" value="P-loop_NTPase"/>
</dbReference>
<evidence type="ECO:0000256" key="4">
    <source>
        <dbReference type="ARBA" id="ARBA00023125"/>
    </source>
</evidence>
<feature type="compositionally biased region" description="Low complexity" evidence="7">
    <location>
        <begin position="1356"/>
        <end position="1366"/>
    </location>
</feature>
<dbReference type="SUPFAM" id="SSF57716">
    <property type="entry name" value="Glucocorticoid receptor-like (DNA-binding domain)"/>
    <property type="match status" value="1"/>
</dbReference>
<dbReference type="InterPro" id="IPR051055">
    <property type="entry name" value="PIF1_helicase"/>
</dbReference>
<dbReference type="PANTHER" id="PTHR47642">
    <property type="entry name" value="ATP-DEPENDENT DNA HELICASE"/>
    <property type="match status" value="1"/>
</dbReference>
<keyword evidence="10" id="KW-1185">Reference proteome</keyword>